<protein>
    <submittedName>
        <fullName evidence="1">Uncharacterized protein</fullName>
    </submittedName>
</protein>
<proteinExistence type="predicted"/>
<evidence type="ECO:0000313" key="2">
    <source>
        <dbReference type="Proteomes" id="UP000294933"/>
    </source>
</evidence>
<keyword evidence="2" id="KW-1185">Reference proteome</keyword>
<accession>A0A4Y7QLM8</accession>
<name>A0A4Y7QLM8_9AGAM</name>
<dbReference type="AlphaFoldDB" id="A0A4Y7QLM8"/>
<dbReference type="VEuPathDB" id="FungiDB:BD410DRAFT_327617"/>
<reference evidence="1 2" key="1">
    <citation type="submission" date="2018-06" db="EMBL/GenBank/DDBJ databases">
        <title>A transcriptomic atlas of mushroom development highlights an independent origin of complex multicellularity.</title>
        <authorList>
            <consortium name="DOE Joint Genome Institute"/>
            <person name="Krizsan K."/>
            <person name="Almasi E."/>
            <person name="Merenyi Z."/>
            <person name="Sahu N."/>
            <person name="Viragh M."/>
            <person name="Koszo T."/>
            <person name="Mondo S."/>
            <person name="Kiss B."/>
            <person name="Balint B."/>
            <person name="Kues U."/>
            <person name="Barry K."/>
            <person name="Hegedus J.C."/>
            <person name="Henrissat B."/>
            <person name="Johnson J."/>
            <person name="Lipzen A."/>
            <person name="Ohm R."/>
            <person name="Nagy I."/>
            <person name="Pangilinan J."/>
            <person name="Yan J."/>
            <person name="Xiong Y."/>
            <person name="Grigoriev I.V."/>
            <person name="Hibbett D.S."/>
            <person name="Nagy L.G."/>
        </authorList>
    </citation>
    <scope>NUCLEOTIDE SEQUENCE [LARGE SCALE GENOMIC DNA]</scope>
    <source>
        <strain evidence="1 2">SZMC22713</strain>
    </source>
</reference>
<gene>
    <name evidence="1" type="ORF">BD410DRAFT_327617</name>
</gene>
<dbReference type="Proteomes" id="UP000294933">
    <property type="component" value="Unassembled WGS sequence"/>
</dbReference>
<evidence type="ECO:0000313" key="1">
    <source>
        <dbReference type="EMBL" id="TDL27739.1"/>
    </source>
</evidence>
<organism evidence="1 2">
    <name type="scientific">Rickenella mellea</name>
    <dbReference type="NCBI Taxonomy" id="50990"/>
    <lineage>
        <taxon>Eukaryota</taxon>
        <taxon>Fungi</taxon>
        <taxon>Dikarya</taxon>
        <taxon>Basidiomycota</taxon>
        <taxon>Agaricomycotina</taxon>
        <taxon>Agaricomycetes</taxon>
        <taxon>Hymenochaetales</taxon>
        <taxon>Rickenellaceae</taxon>
        <taxon>Rickenella</taxon>
    </lineage>
</organism>
<dbReference type="EMBL" id="ML170158">
    <property type="protein sequence ID" value="TDL27739.1"/>
    <property type="molecule type" value="Genomic_DNA"/>
</dbReference>
<sequence length="210" mass="23539">MCKLCKLWTHCPERASKTFSSKGSRDRHIERWHDPWYDLEVKMITDDKLVFKCPSEDYQGTSTFDVRLHCLSASCVDHGKYVDMEANAKHRFKVTAEGSIEVQHDEEATQAVEPVVKGDESDQDLGVAFLSAGVDAVVEAAQNRGITITPEQRENLEGLYMSLQVAQAVRTTDQRDHHTHHAAVRRAALSLFIDGRCAELLALLDISDTA</sequence>